<evidence type="ECO:0000256" key="1">
    <source>
        <dbReference type="SAM" id="SignalP"/>
    </source>
</evidence>
<feature type="chain" id="PRO_5016393187" evidence="1">
    <location>
        <begin position="21"/>
        <end position="226"/>
    </location>
</feature>
<name>A0A316Z993_9BASI</name>
<dbReference type="GeneID" id="37271831"/>
<proteinExistence type="predicted"/>
<keyword evidence="1" id="KW-0732">Signal</keyword>
<dbReference type="RefSeq" id="XP_025597022.1">
    <property type="nucleotide sequence ID" value="XM_025744287.1"/>
</dbReference>
<organism evidence="2 3">
    <name type="scientific">Tilletiopsis washingtonensis</name>
    <dbReference type="NCBI Taxonomy" id="58919"/>
    <lineage>
        <taxon>Eukaryota</taxon>
        <taxon>Fungi</taxon>
        <taxon>Dikarya</taxon>
        <taxon>Basidiomycota</taxon>
        <taxon>Ustilaginomycotina</taxon>
        <taxon>Exobasidiomycetes</taxon>
        <taxon>Entylomatales</taxon>
        <taxon>Entylomatales incertae sedis</taxon>
        <taxon>Tilletiopsis</taxon>
    </lineage>
</organism>
<dbReference type="EMBL" id="KZ819298">
    <property type="protein sequence ID" value="PWN96743.1"/>
    <property type="molecule type" value="Genomic_DNA"/>
</dbReference>
<dbReference type="Proteomes" id="UP000245946">
    <property type="component" value="Unassembled WGS sequence"/>
</dbReference>
<keyword evidence="3" id="KW-1185">Reference proteome</keyword>
<gene>
    <name evidence="2" type="ORF">FA09DRAFT_340096</name>
</gene>
<accession>A0A316Z993</accession>
<reference evidence="2 3" key="1">
    <citation type="journal article" date="2018" name="Mol. Biol. Evol.">
        <title>Broad Genomic Sampling Reveals a Smut Pathogenic Ancestry of the Fungal Clade Ustilaginomycotina.</title>
        <authorList>
            <person name="Kijpornyongpan T."/>
            <person name="Mondo S.J."/>
            <person name="Barry K."/>
            <person name="Sandor L."/>
            <person name="Lee J."/>
            <person name="Lipzen A."/>
            <person name="Pangilinan J."/>
            <person name="LaButti K."/>
            <person name="Hainaut M."/>
            <person name="Henrissat B."/>
            <person name="Grigoriev I.V."/>
            <person name="Spatafora J.W."/>
            <person name="Aime M.C."/>
        </authorList>
    </citation>
    <scope>NUCLEOTIDE SEQUENCE [LARGE SCALE GENOMIC DNA]</scope>
    <source>
        <strain evidence="2 3">MCA 4186</strain>
    </source>
</reference>
<sequence>MRFSFLLAALALVAAPLATASPAPQRAAADFCASSNRDPLLAILRDPRIQPQAAAFCRAFIRRPSVVTSTETVQATDTVSTRPLEVTTTTTTVVATETPQPVTTVETLYDVVTVTESFYKYGIIDYDCREYEERAPAALRPYLSPQNIGRYAARIYNACGCILAPTTRTATQIQRATTTITLEPTSTETMTKLIFTTLPTPTETLTTTSAYTVTDYTTTTVSYSAA</sequence>
<evidence type="ECO:0000313" key="2">
    <source>
        <dbReference type="EMBL" id="PWN96743.1"/>
    </source>
</evidence>
<evidence type="ECO:0000313" key="3">
    <source>
        <dbReference type="Proteomes" id="UP000245946"/>
    </source>
</evidence>
<protein>
    <submittedName>
        <fullName evidence="2">Uncharacterized protein</fullName>
    </submittedName>
</protein>
<feature type="signal peptide" evidence="1">
    <location>
        <begin position="1"/>
        <end position="20"/>
    </location>
</feature>
<dbReference type="AlphaFoldDB" id="A0A316Z993"/>